<dbReference type="InterPro" id="IPR020841">
    <property type="entry name" value="PKS_Beta-ketoAc_synthase_dom"/>
</dbReference>
<dbReference type="PANTHER" id="PTHR11712:SF336">
    <property type="entry name" value="3-OXOACYL-[ACYL-CARRIER-PROTEIN] SYNTHASE, MITOCHONDRIAL"/>
    <property type="match status" value="1"/>
</dbReference>
<dbReference type="PROSITE" id="PS52004">
    <property type="entry name" value="KS3_2"/>
    <property type="match status" value="1"/>
</dbReference>
<dbReference type="Pfam" id="PF00109">
    <property type="entry name" value="ketoacyl-synt"/>
    <property type="match status" value="1"/>
</dbReference>
<dbReference type="Pfam" id="PF02801">
    <property type="entry name" value="Ketoacyl-synt_C"/>
    <property type="match status" value="1"/>
</dbReference>
<evidence type="ECO:0000313" key="6">
    <source>
        <dbReference type="Proteomes" id="UP001519288"/>
    </source>
</evidence>
<comment type="caution">
    <text evidence="5">The sequence shown here is derived from an EMBL/GenBank/DDBJ whole genome shotgun (WGS) entry which is preliminary data.</text>
</comment>
<sequence>MPNPLRELVITGMGVLSAVGMGKEEFSSALMEGRHAFRTMQRPGRQEAGSCYIGAEIPDVYFEQALPKRIQRSATLSSKAALLTLQEAWKEARLQEFPSEEIGLIVGGSNIQQREMIEIHNQYAGRIPFVPPTYSLSFMDSDICGFCTEKFGIQGLAYTVGGASASGQLAVIQAAEAVLSGQVSCCIAIGALMDLSYWECQAFRSLGAMGSERYAEFPAQACRPFDRQSDGFIYGEACAAVVIESASSALARGIEPYAYVRSWALGIDANRNPNPSYEGEKKVISQALSKAKLLPRDIDYINPHGSGSVLGDLTELRALRDSGLSHAYINATKSITGHSLTAAGAMEIIATILQMKYSWLHPTRNLEDPVDDTWKWIQQSAKTHDIQHALCLSMGFGGMNTAVCLSRNQKI</sequence>
<dbReference type="NCBIfam" id="NF005490">
    <property type="entry name" value="PRK07103.1"/>
    <property type="match status" value="1"/>
</dbReference>
<keyword evidence="2 3" id="KW-0808">Transferase</keyword>
<comment type="similarity">
    <text evidence="1 3">Belongs to the thiolase-like superfamily. Beta-ketoacyl-ACP synthases family.</text>
</comment>
<accession>A0ABS4JEN7</accession>
<dbReference type="SUPFAM" id="SSF53901">
    <property type="entry name" value="Thiolase-like"/>
    <property type="match status" value="2"/>
</dbReference>
<dbReference type="RefSeq" id="WP_209860536.1">
    <property type="nucleotide sequence ID" value="NZ_JAGGLD010000001.1"/>
</dbReference>
<reference evidence="5 6" key="1">
    <citation type="submission" date="2021-03" db="EMBL/GenBank/DDBJ databases">
        <title>Genomic Encyclopedia of Type Strains, Phase IV (KMG-IV): sequencing the most valuable type-strain genomes for metagenomic binning, comparative biology and taxonomic classification.</title>
        <authorList>
            <person name="Goeker M."/>
        </authorList>
    </citation>
    <scope>NUCLEOTIDE SEQUENCE [LARGE SCALE GENOMIC DNA]</scope>
    <source>
        <strain evidence="5 6">DSM 26806</strain>
    </source>
</reference>
<feature type="domain" description="Ketosynthase family 3 (KS3)" evidence="4">
    <location>
        <begin position="5"/>
        <end position="407"/>
    </location>
</feature>
<dbReference type="InterPro" id="IPR016039">
    <property type="entry name" value="Thiolase-like"/>
</dbReference>
<evidence type="ECO:0000313" key="5">
    <source>
        <dbReference type="EMBL" id="MBP2000179.1"/>
    </source>
</evidence>
<dbReference type="PANTHER" id="PTHR11712">
    <property type="entry name" value="POLYKETIDE SYNTHASE-RELATED"/>
    <property type="match status" value="1"/>
</dbReference>
<gene>
    <name evidence="5" type="ORF">J2Z69_001198</name>
</gene>
<dbReference type="EMBL" id="JAGGLD010000001">
    <property type="protein sequence ID" value="MBP2000179.1"/>
    <property type="molecule type" value="Genomic_DNA"/>
</dbReference>
<dbReference type="CDD" id="cd00834">
    <property type="entry name" value="KAS_I_II"/>
    <property type="match status" value="1"/>
</dbReference>
<dbReference type="SMART" id="SM00825">
    <property type="entry name" value="PKS_KS"/>
    <property type="match status" value="1"/>
</dbReference>
<dbReference type="InterPro" id="IPR014031">
    <property type="entry name" value="Ketoacyl_synth_C"/>
</dbReference>
<evidence type="ECO:0000256" key="3">
    <source>
        <dbReference type="RuleBase" id="RU003694"/>
    </source>
</evidence>
<name>A0ABS4JEN7_9BACL</name>
<protein>
    <submittedName>
        <fullName evidence="5">Malonyl-ACP decarboxylase</fullName>
    </submittedName>
</protein>
<dbReference type="InterPro" id="IPR000794">
    <property type="entry name" value="Beta-ketoacyl_synthase"/>
</dbReference>
<dbReference type="Gene3D" id="3.40.47.10">
    <property type="match status" value="2"/>
</dbReference>
<evidence type="ECO:0000256" key="1">
    <source>
        <dbReference type="ARBA" id="ARBA00008467"/>
    </source>
</evidence>
<proteinExistence type="inferred from homology"/>
<evidence type="ECO:0000256" key="2">
    <source>
        <dbReference type="ARBA" id="ARBA00022679"/>
    </source>
</evidence>
<evidence type="ECO:0000259" key="4">
    <source>
        <dbReference type="PROSITE" id="PS52004"/>
    </source>
</evidence>
<dbReference type="Proteomes" id="UP001519288">
    <property type="component" value="Unassembled WGS sequence"/>
</dbReference>
<organism evidence="5 6">
    <name type="scientific">Paenibacillus shirakamiensis</name>
    <dbReference type="NCBI Taxonomy" id="1265935"/>
    <lineage>
        <taxon>Bacteria</taxon>
        <taxon>Bacillati</taxon>
        <taxon>Bacillota</taxon>
        <taxon>Bacilli</taxon>
        <taxon>Bacillales</taxon>
        <taxon>Paenibacillaceae</taxon>
        <taxon>Paenibacillus</taxon>
    </lineage>
</organism>
<dbReference type="InterPro" id="IPR014030">
    <property type="entry name" value="Ketoacyl_synth_N"/>
</dbReference>
<keyword evidence="6" id="KW-1185">Reference proteome</keyword>